<evidence type="ECO:0000313" key="1">
    <source>
        <dbReference type="EMBL" id="KAJ6222232.1"/>
    </source>
</evidence>
<dbReference type="AlphaFoldDB" id="A0A9Q0MAZ7"/>
<dbReference type="PANTHER" id="PTHR12277">
    <property type="entry name" value="ALPHA/BETA HYDROLASE DOMAIN-CONTAINING PROTEIN"/>
    <property type="match status" value="1"/>
</dbReference>
<comment type="caution">
    <text evidence="1">The sequence shown here is derived from an EMBL/GenBank/DDBJ whole genome shotgun (WGS) entry which is preliminary data.</text>
</comment>
<keyword evidence="2" id="KW-1185">Reference proteome</keyword>
<evidence type="ECO:0008006" key="3">
    <source>
        <dbReference type="Google" id="ProtNLM"/>
    </source>
</evidence>
<dbReference type="GO" id="GO:0016020">
    <property type="term" value="C:membrane"/>
    <property type="evidence" value="ECO:0007669"/>
    <property type="project" value="TreeGrafter"/>
</dbReference>
<dbReference type="Proteomes" id="UP001142055">
    <property type="component" value="Chromosome 1"/>
</dbReference>
<dbReference type="EMBL" id="JAPWDV010000001">
    <property type="protein sequence ID" value="KAJ6222232.1"/>
    <property type="molecule type" value="Genomic_DNA"/>
</dbReference>
<sequence>MSIIEKIIFRFKSMINYGRSLFWLIRSNLRTTLTIILPSYLCDQLLYNPDCPKDSRSIVNTPQSYGITDFETHFITTEDNVAIHAILLKRSSLSLRSSIPTFIYLHGNAGNIGHRLPNAIELFHKINCNVLLVEYRGYGLSKGSPSELGLYKDTYAALQFLYGRKDICSSKIVLFGRSLGGGVAIGTIHQLVDWQKNQMQYVKPAAMIIENTFTSIPDISRHLCAGRSRTFLARLFRLIPNWFYKNQYDSRRKIEKILLPSLFISGLSDELIPNGMMTKLFNFSASVHKELHKFESGTHNFTWKCSNYYSTIDQFLNTIFSQESQSSEMKQQTTMNDESSAMASLTQSTEKLPLINAMEEYPNEILVNRSRQPTSIVMYHSDKQITNDQFANLQSGELNAHIVQMLDSGLIPIHVTSSESMCHDLVDI</sequence>
<dbReference type="SUPFAM" id="SSF53474">
    <property type="entry name" value="alpha/beta-Hydrolases"/>
    <property type="match status" value="1"/>
</dbReference>
<evidence type="ECO:0000313" key="2">
    <source>
        <dbReference type="Proteomes" id="UP001142055"/>
    </source>
</evidence>
<gene>
    <name evidence="1" type="ORF">RDWZM_000777</name>
</gene>
<dbReference type="Gene3D" id="3.40.50.1820">
    <property type="entry name" value="alpha/beta hydrolase"/>
    <property type="match status" value="1"/>
</dbReference>
<name>A0A9Q0MAZ7_BLOTA</name>
<protein>
    <recommendedName>
        <fullName evidence="3">Serine aminopeptidase S33 domain-containing protein</fullName>
    </recommendedName>
</protein>
<accession>A0A9Q0MAZ7</accession>
<proteinExistence type="predicted"/>
<organism evidence="1 2">
    <name type="scientific">Blomia tropicalis</name>
    <name type="common">Mite</name>
    <dbReference type="NCBI Taxonomy" id="40697"/>
    <lineage>
        <taxon>Eukaryota</taxon>
        <taxon>Metazoa</taxon>
        <taxon>Ecdysozoa</taxon>
        <taxon>Arthropoda</taxon>
        <taxon>Chelicerata</taxon>
        <taxon>Arachnida</taxon>
        <taxon>Acari</taxon>
        <taxon>Acariformes</taxon>
        <taxon>Sarcoptiformes</taxon>
        <taxon>Astigmata</taxon>
        <taxon>Glycyphagoidea</taxon>
        <taxon>Echimyopodidae</taxon>
        <taxon>Blomia</taxon>
    </lineage>
</organism>
<dbReference type="InterPro" id="IPR029058">
    <property type="entry name" value="AB_hydrolase_fold"/>
</dbReference>
<dbReference type="GO" id="GO:0008474">
    <property type="term" value="F:palmitoyl-(protein) hydrolase activity"/>
    <property type="evidence" value="ECO:0007669"/>
    <property type="project" value="TreeGrafter"/>
</dbReference>
<reference evidence="1" key="1">
    <citation type="submission" date="2022-12" db="EMBL/GenBank/DDBJ databases">
        <title>Genome assemblies of Blomia tropicalis.</title>
        <authorList>
            <person name="Cui Y."/>
        </authorList>
    </citation>
    <scope>NUCLEOTIDE SEQUENCE</scope>
    <source>
        <tissue evidence="1">Adult mites</tissue>
    </source>
</reference>
<dbReference type="PANTHER" id="PTHR12277:SF81">
    <property type="entry name" value="PROTEIN ABHD13"/>
    <property type="match status" value="1"/>
</dbReference>